<dbReference type="InterPro" id="IPR002885">
    <property type="entry name" value="PPR_rpt"/>
</dbReference>
<dbReference type="PANTHER" id="PTHR47926:SF354">
    <property type="entry name" value="REPEAT (PPR-LIKE) SUPERFAMILY PROTEIN, PUTATIVE-RELATED"/>
    <property type="match status" value="1"/>
</dbReference>
<evidence type="ECO:0000313" key="5">
    <source>
        <dbReference type="Proteomes" id="UP001567538"/>
    </source>
</evidence>
<dbReference type="Proteomes" id="UP001567538">
    <property type="component" value="Unassembled WGS sequence"/>
</dbReference>
<feature type="compositionally biased region" description="Basic residues" evidence="3">
    <location>
        <begin position="41"/>
        <end position="50"/>
    </location>
</feature>
<evidence type="ECO:0000256" key="1">
    <source>
        <dbReference type="ARBA" id="ARBA00022737"/>
    </source>
</evidence>
<dbReference type="NCBIfam" id="TIGR00756">
    <property type="entry name" value="PPR"/>
    <property type="match status" value="3"/>
</dbReference>
<proteinExistence type="predicted"/>
<organism evidence="4 5">
    <name type="scientific">Salvia divinorum</name>
    <name type="common">Maria pastora</name>
    <name type="synonym">Diviner's sage</name>
    <dbReference type="NCBI Taxonomy" id="28513"/>
    <lineage>
        <taxon>Eukaryota</taxon>
        <taxon>Viridiplantae</taxon>
        <taxon>Streptophyta</taxon>
        <taxon>Embryophyta</taxon>
        <taxon>Tracheophyta</taxon>
        <taxon>Spermatophyta</taxon>
        <taxon>Magnoliopsida</taxon>
        <taxon>eudicotyledons</taxon>
        <taxon>Gunneridae</taxon>
        <taxon>Pentapetalae</taxon>
        <taxon>asterids</taxon>
        <taxon>lamiids</taxon>
        <taxon>Lamiales</taxon>
        <taxon>Lamiaceae</taxon>
        <taxon>Nepetoideae</taxon>
        <taxon>Mentheae</taxon>
        <taxon>Salviinae</taxon>
        <taxon>Salvia</taxon>
        <taxon>Salvia subgen. Calosphace</taxon>
    </lineage>
</organism>
<dbReference type="InterPro" id="IPR011990">
    <property type="entry name" value="TPR-like_helical_dom_sf"/>
</dbReference>
<dbReference type="FunFam" id="1.25.40.10:FF:001058">
    <property type="entry name" value="Pentatricopeptide repeat-containing protein chloroplastic"/>
    <property type="match status" value="1"/>
</dbReference>
<dbReference type="Gene3D" id="1.25.40.10">
    <property type="entry name" value="Tetratricopeptide repeat domain"/>
    <property type="match status" value="4"/>
</dbReference>
<dbReference type="PANTHER" id="PTHR47926">
    <property type="entry name" value="PENTATRICOPEPTIDE REPEAT-CONTAINING PROTEIN"/>
    <property type="match status" value="1"/>
</dbReference>
<dbReference type="Pfam" id="PF13041">
    <property type="entry name" value="PPR_2"/>
    <property type="match status" value="3"/>
</dbReference>
<feature type="repeat" description="PPR" evidence="2">
    <location>
        <begin position="469"/>
        <end position="503"/>
    </location>
</feature>
<evidence type="ECO:0000313" key="4">
    <source>
        <dbReference type="EMBL" id="KAL1565431.1"/>
    </source>
</evidence>
<dbReference type="FunFam" id="1.25.40.10:FF:000073">
    <property type="entry name" value="Pentatricopeptide repeat-containing protein chloroplastic"/>
    <property type="match status" value="1"/>
</dbReference>
<protein>
    <submittedName>
        <fullName evidence="4">Pentatricopeptide repeat-containing protein-like protein, chloroplastic</fullName>
    </submittedName>
</protein>
<sequence>MEGLSSCNLTSKPHPFHGSPLKNVSFKIKPSPVFPLPEGRKRSKNSHRKSPSQSSVPIHSKNPHVVYRDIQKLAKEGKLEQALSVLDYMDRRGIPTNATTFSALIAACLRAKAIEAARRVHTHIRINGLEGNEFLQTRLVHMYAGCGSIEDAKKVFGDMHVSSVYPWNALLRGSVVMGRRNHREVLGSFSEMRAAGVELNVYSFSCLIKSLGGNRALRQGLKTHGLLIKNGFLGDVIVRTSLIDMYFKCGKVKLACSVFEEVEERDVVMWGTMIAGFAHNKLQREALVYTRWMVKEGIAVNSVILTSILSVIGEVFARKIGREVHAYVVKTKDYSNLTFIQSGLIDMYCKCGDMVSGRKVFYGTAERSIVSWTALLSGYVANGRLEQALRSVIWMQQEGFKPDLVTIATVLPVCGKLRALKQGKEIHSYAIKNGFGRGVSVATSLMMMYSKCGVLDYCLRVFESMARKNVIAWTAMIESYIECQRLHEAVDIFRAMQLSERRPDSVTIARVMSICSQLKAQKHGKEVHGHALKKDFASVPRVSAEIVRMYGSWGAIDKAKSAFEAIRVKGSMTWTAFVEAYGCSGHYEEAIHVFDKMISDGFSPNEFTFKAVLHACEQGGFADDATRVFTLMTRGYKIAASEEHYSSIIGLLNHVGRTEEAEKFVKLSSVLALAKN</sequence>
<feature type="repeat" description="PPR" evidence="2">
    <location>
        <begin position="132"/>
        <end position="166"/>
    </location>
</feature>
<dbReference type="InterPro" id="IPR046960">
    <property type="entry name" value="PPR_At4g14850-like_plant"/>
</dbReference>
<feature type="repeat" description="PPR" evidence="2">
    <location>
        <begin position="368"/>
        <end position="402"/>
    </location>
</feature>
<dbReference type="Pfam" id="PF01535">
    <property type="entry name" value="PPR"/>
    <property type="match status" value="5"/>
</dbReference>
<keyword evidence="1" id="KW-0677">Repeat</keyword>
<feature type="repeat" description="PPR" evidence="2">
    <location>
        <begin position="235"/>
        <end position="269"/>
    </location>
</feature>
<dbReference type="FunFam" id="1.25.40.10:FF:000285">
    <property type="entry name" value="Pentatricopeptide repeat-containing protein, chloroplastic"/>
    <property type="match status" value="1"/>
</dbReference>
<name>A0ABD1I9Q8_SALDI</name>
<evidence type="ECO:0000256" key="3">
    <source>
        <dbReference type="SAM" id="MobiDB-lite"/>
    </source>
</evidence>
<dbReference type="EMBL" id="JBEAFC010000003">
    <property type="protein sequence ID" value="KAL1565431.1"/>
    <property type="molecule type" value="Genomic_DNA"/>
</dbReference>
<keyword evidence="5" id="KW-1185">Reference proteome</keyword>
<reference evidence="4 5" key="1">
    <citation type="submission" date="2024-06" db="EMBL/GenBank/DDBJ databases">
        <title>A chromosome level genome sequence of Diviner's sage (Salvia divinorum).</title>
        <authorList>
            <person name="Ford S.A."/>
            <person name="Ro D.-K."/>
            <person name="Ness R.W."/>
            <person name="Phillips M.A."/>
        </authorList>
    </citation>
    <scope>NUCLEOTIDE SEQUENCE [LARGE SCALE GENOMIC DNA]</scope>
    <source>
        <strain evidence="4">SAF-2024a</strain>
        <tissue evidence="4">Leaf</tissue>
    </source>
</reference>
<dbReference type="AlphaFoldDB" id="A0ABD1I9Q8"/>
<feature type="compositionally biased region" description="Polar residues" evidence="3">
    <location>
        <begin position="1"/>
        <end position="11"/>
    </location>
</feature>
<accession>A0ABD1I9Q8</accession>
<gene>
    <name evidence="4" type="ORF">AAHA92_07650</name>
</gene>
<dbReference type="PROSITE" id="PS51375">
    <property type="entry name" value="PPR"/>
    <property type="match status" value="5"/>
</dbReference>
<feature type="repeat" description="PPR" evidence="2">
    <location>
        <begin position="570"/>
        <end position="604"/>
    </location>
</feature>
<comment type="caution">
    <text evidence="4">The sequence shown here is derived from an EMBL/GenBank/DDBJ whole genome shotgun (WGS) entry which is preliminary data.</text>
</comment>
<evidence type="ECO:0000256" key="2">
    <source>
        <dbReference type="PROSITE-ProRule" id="PRU00708"/>
    </source>
</evidence>
<feature type="region of interest" description="Disordered" evidence="3">
    <location>
        <begin position="1"/>
        <end position="61"/>
    </location>
</feature>